<dbReference type="InterPro" id="IPR036047">
    <property type="entry name" value="F-box-like_dom_sf"/>
</dbReference>
<comment type="caution">
    <text evidence="2">The sequence shown here is derived from an EMBL/GenBank/DDBJ whole genome shotgun (WGS) entry which is preliminary data.</text>
</comment>
<evidence type="ECO:0000259" key="1">
    <source>
        <dbReference type="PROSITE" id="PS50181"/>
    </source>
</evidence>
<gene>
    <name evidence="2" type="ORF">MtrunA17_Chr7g0249591</name>
</gene>
<dbReference type="Gramene" id="rna41689">
    <property type="protein sequence ID" value="RHN47131.1"/>
    <property type="gene ID" value="gene41689"/>
</dbReference>
<name>A0A396H3S0_MEDTR</name>
<dbReference type="EMBL" id="PSQE01000007">
    <property type="protein sequence ID" value="RHN47131.1"/>
    <property type="molecule type" value="Genomic_DNA"/>
</dbReference>
<dbReference type="AlphaFoldDB" id="A0A396H3S0"/>
<evidence type="ECO:0000313" key="3">
    <source>
        <dbReference type="Proteomes" id="UP000265566"/>
    </source>
</evidence>
<dbReference type="InterPro" id="IPR053197">
    <property type="entry name" value="F-box_SCFL_complex_component"/>
</dbReference>
<organism evidence="2 3">
    <name type="scientific">Medicago truncatula</name>
    <name type="common">Barrel medic</name>
    <name type="synonym">Medicago tribuloides</name>
    <dbReference type="NCBI Taxonomy" id="3880"/>
    <lineage>
        <taxon>Eukaryota</taxon>
        <taxon>Viridiplantae</taxon>
        <taxon>Streptophyta</taxon>
        <taxon>Embryophyta</taxon>
        <taxon>Tracheophyta</taxon>
        <taxon>Spermatophyta</taxon>
        <taxon>Magnoliopsida</taxon>
        <taxon>eudicotyledons</taxon>
        <taxon>Gunneridae</taxon>
        <taxon>Pentapetalae</taxon>
        <taxon>rosids</taxon>
        <taxon>fabids</taxon>
        <taxon>Fabales</taxon>
        <taxon>Fabaceae</taxon>
        <taxon>Papilionoideae</taxon>
        <taxon>50 kb inversion clade</taxon>
        <taxon>NPAAA clade</taxon>
        <taxon>Hologalegina</taxon>
        <taxon>IRL clade</taxon>
        <taxon>Trifolieae</taxon>
        <taxon>Medicago</taxon>
    </lineage>
</organism>
<dbReference type="SUPFAM" id="SSF52047">
    <property type="entry name" value="RNI-like"/>
    <property type="match status" value="1"/>
</dbReference>
<sequence length="416" mass="47303">MKRGRKKHNDYVKEDRLSDLPNCVLLRILSLLDADEAVKTCTISSRWRHLWKHLPTLILCSSHFMRIKSFNRFVSRILCLRDVSTPLHAVDFLCRGVVDPRLLKKVVTYAVSHNVEKLRVHACCDFQHFSSCFFSCHTLTSLDLCVGPPRTDERLSFPKSLNLPALTTLSLESFAFCVGDDGCAEPFSALNSLKNLMILYCNVLDAESLCISSVTLTNLTIVGDPVYYSTVELSTPSLFTFDFVCYEGIPVLKLCRSKINLSSVKHVNIEVRMWTDYADASLVLLNWLAELANIKSLTLNHTALKVLSLVPDLLKVEFHSLCNLKLLKVKMRIPSSMPNGTLYFLLQNSPSAKVEIVDWRYYIDFCCPYGANWEISKKQYQSNEVLNQTFVRTHYALVFMYKHSCAGILEALADVF</sequence>
<reference evidence="3" key="1">
    <citation type="journal article" date="2018" name="Nat. Plants">
        <title>Whole-genome landscape of Medicago truncatula symbiotic genes.</title>
        <authorList>
            <person name="Pecrix Y."/>
            <person name="Staton S.E."/>
            <person name="Sallet E."/>
            <person name="Lelandais-Briere C."/>
            <person name="Moreau S."/>
            <person name="Carrere S."/>
            <person name="Blein T."/>
            <person name="Jardinaud M.F."/>
            <person name="Latrasse D."/>
            <person name="Zouine M."/>
            <person name="Zahm M."/>
            <person name="Kreplak J."/>
            <person name="Mayjonade B."/>
            <person name="Satge C."/>
            <person name="Perez M."/>
            <person name="Cauet S."/>
            <person name="Marande W."/>
            <person name="Chantry-Darmon C."/>
            <person name="Lopez-Roques C."/>
            <person name="Bouchez O."/>
            <person name="Berard A."/>
            <person name="Debelle F."/>
            <person name="Munos S."/>
            <person name="Bendahmane A."/>
            <person name="Berges H."/>
            <person name="Niebel A."/>
            <person name="Buitink J."/>
            <person name="Frugier F."/>
            <person name="Benhamed M."/>
            <person name="Crespi M."/>
            <person name="Gouzy J."/>
            <person name="Gamas P."/>
        </authorList>
    </citation>
    <scope>NUCLEOTIDE SEQUENCE [LARGE SCALE GENOMIC DNA]</scope>
    <source>
        <strain evidence="3">cv. Jemalong A17</strain>
    </source>
</reference>
<dbReference type="PANTHER" id="PTHR34223:SF51">
    <property type="entry name" value="OS06G0556300 PROTEIN"/>
    <property type="match status" value="1"/>
</dbReference>
<dbReference type="CDD" id="cd22160">
    <property type="entry name" value="F-box_AtFBL13-like"/>
    <property type="match status" value="1"/>
</dbReference>
<accession>A0A396H3S0</accession>
<protein>
    <submittedName>
        <fullName evidence="2">Putative F-box domain, leucine-rich repeat domain, L domain-containing protein</fullName>
    </submittedName>
</protein>
<dbReference type="InterPro" id="IPR001810">
    <property type="entry name" value="F-box_dom"/>
</dbReference>
<dbReference type="SUPFAM" id="SSF81383">
    <property type="entry name" value="F-box domain"/>
    <property type="match status" value="1"/>
</dbReference>
<feature type="domain" description="F-box" evidence="1">
    <location>
        <begin position="14"/>
        <end position="67"/>
    </location>
</feature>
<dbReference type="PANTHER" id="PTHR34223">
    <property type="entry name" value="OS11G0201299 PROTEIN"/>
    <property type="match status" value="1"/>
</dbReference>
<dbReference type="Gene3D" id="1.20.1280.50">
    <property type="match status" value="1"/>
</dbReference>
<dbReference type="Proteomes" id="UP000265566">
    <property type="component" value="Chromosome 7"/>
</dbReference>
<evidence type="ECO:0000313" key="2">
    <source>
        <dbReference type="EMBL" id="RHN47131.1"/>
    </source>
</evidence>
<dbReference type="InterPro" id="IPR053781">
    <property type="entry name" value="F-box_AtFBL13-like"/>
</dbReference>
<proteinExistence type="predicted"/>
<dbReference type="Pfam" id="PF00646">
    <property type="entry name" value="F-box"/>
    <property type="match status" value="1"/>
</dbReference>
<dbReference type="PROSITE" id="PS50181">
    <property type="entry name" value="FBOX"/>
    <property type="match status" value="1"/>
</dbReference>